<dbReference type="Gene3D" id="1.10.472.10">
    <property type="entry name" value="Cyclin-like"/>
    <property type="match status" value="1"/>
</dbReference>
<reference evidence="2" key="1">
    <citation type="submission" date="2021-01" db="EMBL/GenBank/DDBJ databases">
        <authorList>
            <person name="Corre E."/>
            <person name="Pelletier E."/>
            <person name="Niang G."/>
            <person name="Scheremetjew M."/>
            <person name="Finn R."/>
            <person name="Kale V."/>
            <person name="Holt S."/>
            <person name="Cochrane G."/>
            <person name="Meng A."/>
            <person name="Brown T."/>
            <person name="Cohen L."/>
        </authorList>
    </citation>
    <scope>NUCLEOTIDE SEQUENCE</scope>
    <source>
        <strain evidence="2">RCC3387</strain>
    </source>
</reference>
<evidence type="ECO:0008006" key="3">
    <source>
        <dbReference type="Google" id="ProtNLM"/>
    </source>
</evidence>
<dbReference type="PIRSF" id="PIRSF027110">
    <property type="entry name" value="PREG"/>
    <property type="match status" value="1"/>
</dbReference>
<dbReference type="GO" id="GO:0019901">
    <property type="term" value="F:protein kinase binding"/>
    <property type="evidence" value="ECO:0007669"/>
    <property type="project" value="InterPro"/>
</dbReference>
<evidence type="ECO:0000256" key="1">
    <source>
        <dbReference type="ARBA" id="ARBA00023127"/>
    </source>
</evidence>
<dbReference type="Pfam" id="PF08613">
    <property type="entry name" value="Cyclin"/>
    <property type="match status" value="1"/>
</dbReference>
<dbReference type="SUPFAM" id="SSF47954">
    <property type="entry name" value="Cyclin-like"/>
    <property type="match status" value="1"/>
</dbReference>
<proteinExistence type="predicted"/>
<accession>A0A7S2J040</accession>
<dbReference type="InterPro" id="IPR012389">
    <property type="entry name" value="Cyclin_P/U"/>
</dbReference>
<keyword evidence="1" id="KW-0195">Cyclin</keyword>
<dbReference type="InterPro" id="IPR036915">
    <property type="entry name" value="Cyclin-like_sf"/>
</dbReference>
<protein>
    <recommendedName>
        <fullName evidence="3">Cyclin</fullName>
    </recommendedName>
</protein>
<dbReference type="InterPro" id="IPR013922">
    <property type="entry name" value="Cyclin_PHO80-like"/>
</dbReference>
<dbReference type="CDD" id="cd20558">
    <property type="entry name" value="CYCLIN_ScPCL7-like"/>
    <property type="match status" value="1"/>
</dbReference>
<gene>
    <name evidence="2" type="ORF">BRAN1462_LOCUS13545</name>
</gene>
<dbReference type="PANTHER" id="PTHR15615">
    <property type="match status" value="1"/>
</dbReference>
<name>A0A7S2J040_9DINO</name>
<evidence type="ECO:0000313" key="2">
    <source>
        <dbReference type="EMBL" id="CAD9534096.1"/>
    </source>
</evidence>
<dbReference type="AlphaFoldDB" id="A0A7S2J040"/>
<sequence>MARFCDQVEPDIGIRDFLALIRKRLRCSKECFILALIFIDRVVEASDIVISNLTVHRLLLTGVLIASKVIDDKGEDNASYAAVGGLTTRELNRLEASFLDQLQWRLHVRQQDYEWYRELACRVVSAA</sequence>
<dbReference type="EMBL" id="HBGW01021410">
    <property type="protein sequence ID" value="CAD9534096.1"/>
    <property type="molecule type" value="Transcribed_RNA"/>
</dbReference>
<dbReference type="PANTHER" id="PTHR15615:SF108">
    <property type="entry name" value="PROTEIN CNPPD1"/>
    <property type="match status" value="1"/>
</dbReference>
<organism evidence="2">
    <name type="scientific">Zooxanthella nutricula</name>
    <dbReference type="NCBI Taxonomy" id="1333877"/>
    <lineage>
        <taxon>Eukaryota</taxon>
        <taxon>Sar</taxon>
        <taxon>Alveolata</taxon>
        <taxon>Dinophyceae</taxon>
        <taxon>Peridiniales</taxon>
        <taxon>Peridiniales incertae sedis</taxon>
        <taxon>Zooxanthella</taxon>
    </lineage>
</organism>